<organism evidence="2 3">
    <name type="scientific">Chrysochromulina tobinii</name>
    <dbReference type="NCBI Taxonomy" id="1460289"/>
    <lineage>
        <taxon>Eukaryota</taxon>
        <taxon>Haptista</taxon>
        <taxon>Haptophyta</taxon>
        <taxon>Prymnesiophyceae</taxon>
        <taxon>Prymnesiales</taxon>
        <taxon>Chrysochromulinaceae</taxon>
        <taxon>Chrysochromulina</taxon>
    </lineage>
</organism>
<sequence length="262" mass="28975">MLRMLQQEAGRLRTRATELEHKASLAKLAQSRADGLRRDVEIERDELREKLSLAMMEVNARAGRLEHAGAQLSAARGEMLALENQLVISANQLAITQQENASLSGGEAATSTQLRALKLQLQAYESRLIAAEAVAKEARVHEASRRAEMTRLAERLGVVQEEKGLIESQLLSSQHKAELLQAELAVRAAAERDARAAASSERLLRTVHEGRHAPLREALKQQQLELEELAEREAGRVLLAEKVQTAEAQRLVAVERASVLER</sequence>
<dbReference type="AlphaFoldDB" id="A0A0M0LRG3"/>
<name>A0A0M0LRG3_9EUKA</name>
<feature type="coiled-coil region" evidence="1">
    <location>
        <begin position="2"/>
        <end position="85"/>
    </location>
</feature>
<evidence type="ECO:0000313" key="3">
    <source>
        <dbReference type="Proteomes" id="UP000037460"/>
    </source>
</evidence>
<protein>
    <submittedName>
        <fullName evidence="2">Uncharacterized protein</fullName>
    </submittedName>
</protein>
<keyword evidence="3" id="KW-1185">Reference proteome</keyword>
<feature type="non-terminal residue" evidence="2">
    <location>
        <position position="262"/>
    </location>
</feature>
<evidence type="ECO:0000256" key="1">
    <source>
        <dbReference type="SAM" id="Coils"/>
    </source>
</evidence>
<keyword evidence="1" id="KW-0175">Coiled coil</keyword>
<proteinExistence type="predicted"/>
<gene>
    <name evidence="2" type="ORF">Ctob_015315</name>
</gene>
<accession>A0A0M0LRG3</accession>
<dbReference type="Proteomes" id="UP000037460">
    <property type="component" value="Unassembled WGS sequence"/>
</dbReference>
<evidence type="ECO:0000313" key="2">
    <source>
        <dbReference type="EMBL" id="KOO53338.1"/>
    </source>
</evidence>
<dbReference type="EMBL" id="JWZX01000277">
    <property type="protein sequence ID" value="KOO53338.1"/>
    <property type="molecule type" value="Genomic_DNA"/>
</dbReference>
<reference evidence="3" key="1">
    <citation type="journal article" date="2015" name="PLoS Genet.">
        <title>Genome Sequence and Transcriptome Analyses of Chrysochromulina tobin: Metabolic Tools for Enhanced Algal Fitness in the Prominent Order Prymnesiales (Haptophyceae).</title>
        <authorList>
            <person name="Hovde B.T."/>
            <person name="Deodato C.R."/>
            <person name="Hunsperger H.M."/>
            <person name="Ryken S.A."/>
            <person name="Yost W."/>
            <person name="Jha R.K."/>
            <person name="Patterson J."/>
            <person name="Monnat R.J. Jr."/>
            <person name="Barlow S.B."/>
            <person name="Starkenburg S.R."/>
            <person name="Cattolico R.A."/>
        </authorList>
    </citation>
    <scope>NUCLEOTIDE SEQUENCE</scope>
    <source>
        <strain evidence="3">CCMP291</strain>
    </source>
</reference>
<comment type="caution">
    <text evidence="2">The sequence shown here is derived from an EMBL/GenBank/DDBJ whole genome shotgun (WGS) entry which is preliminary data.</text>
</comment>